<protein>
    <submittedName>
        <fullName evidence="2">Uncharacterized protein</fullName>
    </submittedName>
</protein>
<feature type="transmembrane region" description="Helical" evidence="1">
    <location>
        <begin position="76"/>
        <end position="95"/>
    </location>
</feature>
<keyword evidence="1" id="KW-0472">Membrane</keyword>
<comment type="caution">
    <text evidence="2">The sequence shown here is derived from an EMBL/GenBank/DDBJ whole genome shotgun (WGS) entry which is preliminary data.</text>
</comment>
<dbReference type="Proteomes" id="UP000271222">
    <property type="component" value="Unassembled WGS sequence"/>
</dbReference>
<keyword evidence="1" id="KW-0812">Transmembrane</keyword>
<gene>
    <name evidence="2" type="ORF">EGA29_25645</name>
</gene>
<dbReference type="AlphaFoldDB" id="A0A454TIG8"/>
<reference evidence="2 3" key="1">
    <citation type="submission" date="2018-10" db="EMBL/GenBank/DDBJ databases">
        <title>Draft Genome Sequence of Ralstonia pseudosolanacearum (R. solanacearum phylotype I) Strain Tg03 Isolated from Luffa cylindrica in China.</title>
        <authorList>
            <person name="Yuan G.-Q."/>
            <person name="Li Q.-Q."/>
            <person name="Zhang Y.-W."/>
        </authorList>
    </citation>
    <scope>NUCLEOTIDE SEQUENCE [LARGE SCALE GENOMIC DNA]</scope>
    <source>
        <strain evidence="2 3">Tg03</strain>
    </source>
</reference>
<evidence type="ECO:0000256" key="1">
    <source>
        <dbReference type="SAM" id="Phobius"/>
    </source>
</evidence>
<organism evidence="2 3">
    <name type="scientific">Ralstonia pseudosolanacearum</name>
    <dbReference type="NCBI Taxonomy" id="1310165"/>
    <lineage>
        <taxon>Bacteria</taxon>
        <taxon>Pseudomonadati</taxon>
        <taxon>Pseudomonadota</taxon>
        <taxon>Betaproteobacteria</taxon>
        <taxon>Burkholderiales</taxon>
        <taxon>Burkholderiaceae</taxon>
        <taxon>Ralstonia</taxon>
        <taxon>Ralstonia solanacearum species complex</taxon>
    </lineage>
</organism>
<accession>A0A454TIG8</accession>
<keyword evidence="1" id="KW-1133">Transmembrane helix</keyword>
<sequence>MMLGVMFSGLLGLICFVYFPAFFLIAASSPLIRWRVANCHYDGFLALIVETIVPYFIIGAILGFIFKFRPKFNLGYAAKVFLCFVVSAGLIIATFEDVPSSDCGEQKELLH</sequence>
<name>A0A454TIG8_9RALS</name>
<evidence type="ECO:0000313" key="3">
    <source>
        <dbReference type="Proteomes" id="UP000271222"/>
    </source>
</evidence>
<dbReference type="EMBL" id="RJTL01000084">
    <property type="protein sequence ID" value="RNL99665.1"/>
    <property type="molecule type" value="Genomic_DNA"/>
</dbReference>
<feature type="transmembrane region" description="Helical" evidence="1">
    <location>
        <begin position="44"/>
        <end position="64"/>
    </location>
</feature>
<proteinExistence type="predicted"/>
<evidence type="ECO:0000313" key="2">
    <source>
        <dbReference type="EMBL" id="RNL99665.1"/>
    </source>
</evidence>
<feature type="transmembrane region" description="Helical" evidence="1">
    <location>
        <begin position="7"/>
        <end position="32"/>
    </location>
</feature>